<dbReference type="InterPro" id="IPR008902">
    <property type="entry name" value="Rhamnosid_concanavalin"/>
</dbReference>
<dbReference type="EC" id="3.2.1.40" evidence="2"/>
<dbReference type="SUPFAM" id="SSF48208">
    <property type="entry name" value="Six-hairpin glycosidases"/>
    <property type="match status" value="1"/>
</dbReference>
<dbReference type="InterPro" id="IPR008928">
    <property type="entry name" value="6-hairpin_glycosidase_sf"/>
</dbReference>
<evidence type="ECO:0000313" key="9">
    <source>
        <dbReference type="Proteomes" id="UP001493487"/>
    </source>
</evidence>
<feature type="domain" description="Alpha-L-rhamnosidase C-terminal" evidence="7">
    <location>
        <begin position="933"/>
        <end position="994"/>
    </location>
</feature>
<evidence type="ECO:0000259" key="4">
    <source>
        <dbReference type="Pfam" id="PF05592"/>
    </source>
</evidence>
<dbReference type="Gene3D" id="2.60.40.10">
    <property type="entry name" value="Immunoglobulins"/>
    <property type="match status" value="1"/>
</dbReference>
<dbReference type="SUPFAM" id="SSF49785">
    <property type="entry name" value="Galactose-binding domain-like"/>
    <property type="match status" value="1"/>
</dbReference>
<dbReference type="Pfam" id="PF05592">
    <property type="entry name" value="Bac_rhamnosid"/>
    <property type="match status" value="1"/>
</dbReference>
<evidence type="ECO:0000256" key="2">
    <source>
        <dbReference type="ARBA" id="ARBA00012652"/>
    </source>
</evidence>
<dbReference type="EMBL" id="JASKHM010000001">
    <property type="protein sequence ID" value="MEQ4481227.1"/>
    <property type="molecule type" value="Genomic_DNA"/>
</dbReference>
<feature type="domain" description="Alpha-L-rhamnosidase concanavalin-like" evidence="4">
    <location>
        <begin position="486"/>
        <end position="585"/>
    </location>
</feature>
<dbReference type="GO" id="GO:0016787">
    <property type="term" value="F:hydrolase activity"/>
    <property type="evidence" value="ECO:0007669"/>
    <property type="project" value="UniProtKB-KW"/>
</dbReference>
<dbReference type="InterPro" id="IPR016007">
    <property type="entry name" value="Alpha_rhamnosid"/>
</dbReference>
<dbReference type="RefSeq" id="WP_232182262.1">
    <property type="nucleotide sequence ID" value="NZ_JAIOAP010000001.1"/>
</dbReference>
<comment type="catalytic activity">
    <reaction evidence="1">
        <text>Hydrolysis of terminal non-reducing alpha-L-rhamnose residues in alpha-L-rhamnosides.</text>
        <dbReference type="EC" id="3.2.1.40"/>
    </reaction>
</comment>
<organism evidence="8 9">
    <name type="scientific">Cohnella silvisoli</name>
    <dbReference type="NCBI Taxonomy" id="2873699"/>
    <lineage>
        <taxon>Bacteria</taxon>
        <taxon>Bacillati</taxon>
        <taxon>Bacillota</taxon>
        <taxon>Bacilli</taxon>
        <taxon>Bacillales</taxon>
        <taxon>Paenibacillaceae</taxon>
        <taxon>Cohnella</taxon>
    </lineage>
</organism>
<dbReference type="InterPro" id="IPR008979">
    <property type="entry name" value="Galactose-bd-like_sf"/>
</dbReference>
<dbReference type="PANTHER" id="PTHR33307:SF6">
    <property type="entry name" value="ALPHA-RHAMNOSIDASE (EUROFUNG)-RELATED"/>
    <property type="match status" value="1"/>
</dbReference>
<sequence>MLTATRLTVEYMENPLGNDREQPGLGWQLQAAERNSRQTAYHIIVSRSEELLREDVGDVWDTGKVASDQSQHVIYEGAKLAAGTRYYWKVKAWDQHGREGAWSAHGFWETGLLELSAWQAEWITAPFLLDPQPEPDMLRDIPVVWDSYAGPAERKEQLVRYFRFVFELDDQPLADAKLQIYAADAVHIHVNGQDEGLIFPYSQSVALDIALWLQAGRNVIACRADGEKQGFIVAVYVTYADGRTKSFTTADGWKTTDLPGEDWISLSMDDGNWRPVVAIGKFGHGDWQSYNRILYPVNTAYGPNPVFGKTFRVEKKVARARLYISALGVYRSALNGVPVGDELFAPGWTDYRKRIPYRVYDIAPYLTGGDNRIEVLVGSGWYAGNLSIMGPYHYGTTVACRAQMIIEYEDRSSSVLFSDETWQAAASAVVSADFYMGENYDARRELMSPVWQSAVALDRLPGGAMKAQEGPPIRANRELAPKAVTRRSDSVWLVDMGQNMVGWLRLQATGAAGTTIVIRYAERLAGEGELYRLNLRTAKSTDVYVMKGGQEEQYEPRFTYHGFQYAEIEGYPGELTADKVMGIVVGSDLEEAGELHTSHPLVNRLLDNIRWSQRGNFFSVPLDCPQRDERLGWTGDAHVFARTATYNMNCASFYQKWLADIREAQQTSGAYTDIAPVLDYFGKGNVFFADAGVIIPWTMYKVYGDLRFIQDSYFSMKQYIAFLLADCDEELRRRSESYADHLSFGADTLKPLINAAFFAYSVKLMAEMAGIVGQAEDAAYYAGLFAKLKAAFQQQFVEADGHLASRTQTACVLALKIGLLPTEAELAATQYLLEDIRSNGWHLTTGFMGVGYILSVLTEQGEIDAAFRLLLQESFPSWLFPVVNGATTIWERWDGWATDRGFQDPEMNSFNHYALGSVGEWIYRYLAGIDLKEEAYGFRKFLIRPCPGGGFTEAKCRYQTLYGWIESAWELKDDTFTLHVEVPVNTAAEVILPAWIDSHVYMDGVEVQPHRLQFQVGSGRYVFKVVFDSSKRLAVGTMT</sequence>
<evidence type="ECO:0000259" key="6">
    <source>
        <dbReference type="Pfam" id="PF17389"/>
    </source>
</evidence>
<dbReference type="InterPro" id="IPR035398">
    <property type="entry name" value="Bac_rhamnosid_C"/>
</dbReference>
<dbReference type="Pfam" id="PF25788">
    <property type="entry name" value="Ig_Rha78A_N"/>
    <property type="match status" value="1"/>
</dbReference>
<feature type="domain" description="Bacterial alpha-L-rhamnosidase N-terminal" evidence="5">
    <location>
        <begin position="315"/>
        <end position="474"/>
    </location>
</feature>
<dbReference type="Pfam" id="PF08531">
    <property type="entry name" value="Bac_rhamnosid_N"/>
    <property type="match status" value="1"/>
</dbReference>
<evidence type="ECO:0000259" key="5">
    <source>
        <dbReference type="Pfam" id="PF08531"/>
    </source>
</evidence>
<dbReference type="Pfam" id="PF17390">
    <property type="entry name" value="Bac_rhamnosid_C"/>
    <property type="match status" value="1"/>
</dbReference>
<proteinExistence type="predicted"/>
<dbReference type="Gene3D" id="2.60.120.260">
    <property type="entry name" value="Galactose-binding domain-like"/>
    <property type="match status" value="3"/>
</dbReference>
<evidence type="ECO:0000259" key="7">
    <source>
        <dbReference type="Pfam" id="PF17390"/>
    </source>
</evidence>
<evidence type="ECO:0000313" key="8">
    <source>
        <dbReference type="EMBL" id="MEQ4481227.1"/>
    </source>
</evidence>
<feature type="domain" description="Alpha-L-rhamnosidase six-hairpin glycosidase" evidence="6">
    <location>
        <begin position="591"/>
        <end position="925"/>
    </location>
</feature>
<name>A0ABV1KMG8_9BACL</name>
<dbReference type="Proteomes" id="UP001493487">
    <property type="component" value="Unassembled WGS sequence"/>
</dbReference>
<gene>
    <name evidence="8" type="ORF">QJS35_02335</name>
</gene>
<dbReference type="InterPro" id="IPR013737">
    <property type="entry name" value="Bac_rhamnosid_N"/>
</dbReference>
<dbReference type="InterPro" id="IPR013783">
    <property type="entry name" value="Ig-like_fold"/>
</dbReference>
<dbReference type="InterPro" id="IPR035396">
    <property type="entry name" value="Bac_rhamnosid6H"/>
</dbReference>
<keyword evidence="3 8" id="KW-0378">Hydrolase</keyword>
<accession>A0ABV1KMG8</accession>
<dbReference type="Gene3D" id="1.50.10.10">
    <property type="match status" value="1"/>
</dbReference>
<dbReference type="PANTHER" id="PTHR33307">
    <property type="entry name" value="ALPHA-RHAMNOSIDASE (EUROFUNG)"/>
    <property type="match status" value="1"/>
</dbReference>
<comment type="caution">
    <text evidence="8">The sequence shown here is derived from an EMBL/GenBank/DDBJ whole genome shotgun (WGS) entry which is preliminary data.</text>
</comment>
<dbReference type="PIRSF" id="PIRSF010631">
    <property type="entry name" value="A-rhamnsds"/>
    <property type="match status" value="1"/>
</dbReference>
<dbReference type="Pfam" id="PF17389">
    <property type="entry name" value="Bac_rhamnosid6H"/>
    <property type="match status" value="1"/>
</dbReference>
<dbReference type="Gene3D" id="2.60.420.10">
    <property type="entry name" value="Maltose phosphorylase, domain 3"/>
    <property type="match status" value="1"/>
</dbReference>
<keyword evidence="9" id="KW-1185">Reference proteome</keyword>
<evidence type="ECO:0000256" key="1">
    <source>
        <dbReference type="ARBA" id="ARBA00001445"/>
    </source>
</evidence>
<dbReference type="InterPro" id="IPR012341">
    <property type="entry name" value="6hp_glycosidase-like_sf"/>
</dbReference>
<protein>
    <recommendedName>
        <fullName evidence="2">alpha-L-rhamnosidase</fullName>
        <ecNumber evidence="2">3.2.1.40</ecNumber>
    </recommendedName>
</protein>
<evidence type="ECO:0000256" key="3">
    <source>
        <dbReference type="ARBA" id="ARBA00022801"/>
    </source>
</evidence>
<reference evidence="8 9" key="1">
    <citation type="journal article" date="2023" name="Genome Announc.">
        <title>Pan-Genome Analyses of the Genus Cohnella and Proposal of the Novel Species Cohnella silvisoli sp. nov., Isolated from Forest Soil.</title>
        <authorList>
            <person name="Wang C."/>
            <person name="Mao L."/>
            <person name="Bao G."/>
            <person name="Zhu H."/>
        </authorList>
    </citation>
    <scope>NUCLEOTIDE SEQUENCE [LARGE SCALE GENOMIC DNA]</scope>
    <source>
        <strain evidence="8 9">NL03-T5-1</strain>
    </source>
</reference>